<dbReference type="Proteomes" id="UP000587524">
    <property type="component" value="Unassembled WGS sequence"/>
</dbReference>
<sequence length="399" mass="43121">MTRRLRIGGVNVAVDGEPPANLLADAYARREHPLCLCCPEGVAMYIARFGARHILKRMPGTGLRHDVDCDSYEPPSGLSGLAAVEGEAIVENVEDGTTALKLGFSLSKIAGRAAPAANESREAGEARADGARLSLKATLHFLWDRAGFNRWRPAMAGRRNWAVLRKFLLDAAAVSTAKGRPLAHALYIPEMFDAKREDAIVRRRAELLSRAIQSAGNRRSLAILIGEVKEIAPSHIGARLVVKHAPRFPFMLAEDVERRMKKTFANELALWDANADSHLVAIATFGIGAAGVATVEAIALMTVSENWIPVETGYEAMLVERLTKHGAGFVKSLRYNLPAAQPMASLVLARADGGSTALYLVPADADAAFRERLAELIGESGMSAWVWDIANGPMPDLPF</sequence>
<evidence type="ECO:0008006" key="3">
    <source>
        <dbReference type="Google" id="ProtNLM"/>
    </source>
</evidence>
<protein>
    <recommendedName>
        <fullName evidence="3">DUF1173 domain-containing protein</fullName>
    </recommendedName>
</protein>
<comment type="caution">
    <text evidence="1">The sequence shown here is derived from an EMBL/GenBank/DDBJ whole genome shotgun (WGS) entry which is preliminary data.</text>
</comment>
<dbReference type="InterPro" id="IPR009553">
    <property type="entry name" value="DUF1173"/>
</dbReference>
<gene>
    <name evidence="1" type="ORF">HNQ97_003715</name>
</gene>
<dbReference type="RefSeq" id="WP_182574882.1">
    <property type="nucleotide sequence ID" value="NZ_JACJHY010000018.1"/>
</dbReference>
<evidence type="ECO:0000313" key="1">
    <source>
        <dbReference type="EMBL" id="MBA9021706.1"/>
    </source>
</evidence>
<dbReference type="Pfam" id="PF06666">
    <property type="entry name" value="DUF1173"/>
    <property type="match status" value="1"/>
</dbReference>
<reference evidence="1 2" key="1">
    <citation type="submission" date="2020-08" db="EMBL/GenBank/DDBJ databases">
        <title>Genomic Encyclopedia of Type Strains, Phase IV (KMG-IV): sequencing the most valuable type-strain genomes for metagenomic binning, comparative biology and taxonomic classification.</title>
        <authorList>
            <person name="Goeker M."/>
        </authorList>
    </citation>
    <scope>NUCLEOTIDE SEQUENCE [LARGE SCALE GENOMIC DNA]</scope>
    <source>
        <strain evidence="1 2">DSM 17455</strain>
    </source>
</reference>
<keyword evidence="2" id="KW-1185">Reference proteome</keyword>
<organism evidence="1 2">
    <name type="scientific">Aminobacter ciceronei</name>
    <dbReference type="NCBI Taxonomy" id="150723"/>
    <lineage>
        <taxon>Bacteria</taxon>
        <taxon>Pseudomonadati</taxon>
        <taxon>Pseudomonadota</taxon>
        <taxon>Alphaproteobacteria</taxon>
        <taxon>Hyphomicrobiales</taxon>
        <taxon>Phyllobacteriaceae</taxon>
        <taxon>Aminobacter</taxon>
    </lineage>
</organism>
<accession>A0ABR6C9L6</accession>
<evidence type="ECO:0000313" key="2">
    <source>
        <dbReference type="Proteomes" id="UP000587524"/>
    </source>
</evidence>
<proteinExistence type="predicted"/>
<name>A0ABR6C9L6_9HYPH</name>
<dbReference type="EMBL" id="JACJHZ010000018">
    <property type="protein sequence ID" value="MBA9021706.1"/>
    <property type="molecule type" value="Genomic_DNA"/>
</dbReference>